<dbReference type="PATRIC" id="fig|1121338.3.peg.2233"/>
<evidence type="ECO:0000313" key="4">
    <source>
        <dbReference type="Proteomes" id="UP000075531"/>
    </source>
</evidence>
<dbReference type="Gene3D" id="1.20.58.1690">
    <property type="match status" value="2"/>
</dbReference>
<dbReference type="RefSeq" id="WP_066826557.1">
    <property type="nucleotide sequence ID" value="NZ_LTBA01000033.1"/>
</dbReference>
<feature type="compositionally biased region" description="Low complexity" evidence="1">
    <location>
        <begin position="48"/>
        <end position="93"/>
    </location>
</feature>
<dbReference type="Proteomes" id="UP000075531">
    <property type="component" value="Unassembled WGS sequence"/>
</dbReference>
<organism evidence="3 4">
    <name type="scientific">Clostridium tepidiprofundi DSM 19306</name>
    <dbReference type="NCBI Taxonomy" id="1121338"/>
    <lineage>
        <taxon>Bacteria</taxon>
        <taxon>Bacillati</taxon>
        <taxon>Bacillota</taxon>
        <taxon>Clostridia</taxon>
        <taxon>Eubacteriales</taxon>
        <taxon>Clostridiaceae</taxon>
        <taxon>Clostridium</taxon>
    </lineage>
</organism>
<accession>A0A151B0W9</accession>
<dbReference type="STRING" id="1121338.CLTEP_21450"/>
<comment type="caution">
    <text evidence="3">The sequence shown here is derived from an EMBL/GenBank/DDBJ whole genome shotgun (WGS) entry which is preliminary data.</text>
</comment>
<feature type="region of interest" description="Disordered" evidence="1">
    <location>
        <begin position="34"/>
        <end position="100"/>
    </location>
</feature>
<evidence type="ECO:0000256" key="1">
    <source>
        <dbReference type="SAM" id="MobiDB-lite"/>
    </source>
</evidence>
<feature type="domain" description="YARHG" evidence="2">
    <location>
        <begin position="114"/>
        <end position="192"/>
    </location>
</feature>
<dbReference type="EMBL" id="LTBA01000033">
    <property type="protein sequence ID" value="KYH33287.1"/>
    <property type="molecule type" value="Genomic_DNA"/>
</dbReference>
<proteinExistence type="predicted"/>
<dbReference type="Pfam" id="PF13308">
    <property type="entry name" value="YARHG"/>
    <property type="match status" value="2"/>
</dbReference>
<dbReference type="PROSITE" id="PS51257">
    <property type="entry name" value="PROKAR_LIPOPROTEIN"/>
    <property type="match status" value="1"/>
</dbReference>
<dbReference type="AlphaFoldDB" id="A0A151B0W9"/>
<dbReference type="SMART" id="SM01324">
    <property type="entry name" value="YARHG"/>
    <property type="match status" value="2"/>
</dbReference>
<protein>
    <recommendedName>
        <fullName evidence="2">YARHG domain-containing protein</fullName>
    </recommendedName>
</protein>
<dbReference type="InterPro" id="IPR038434">
    <property type="entry name" value="YARHG_sf"/>
</dbReference>
<name>A0A151B0W9_9CLOT</name>
<keyword evidence="4" id="KW-1185">Reference proteome</keyword>
<feature type="compositionally biased region" description="Polar residues" evidence="1">
    <location>
        <begin position="34"/>
        <end position="47"/>
    </location>
</feature>
<sequence>MKKSKHFKLISLLISLVIIWIITVGCSANQNCNTSTTKDNSQNSATASNIQTNNQNSTNNTNTQENNYTNNKNTNKSNTSNKNNTNETTINNSKDNNTSAKDKKSYIKITIANKEFDLSVLLNPKDVQNLDNWQLSLLRNAYYAKHGYKFKMEKYSNYFSKYDWYIPKYDNVENFITDSDTKNINLLLELEKTFSQNCIDNIIINEKNNGENDTFYLGMKMEDALKKLKELKLDSKLKIMQTPEENLVCNCIDNHGDDGHPQTLLYIDTDSKGLGNPKDRIVFSLKFDIRNHRLINIDPPNIPTSLGLKMGDSLDDMKKLYGTNYTIYGNDTLFPEVSANNKIKYCKVGYIYEYKIDNHYFRVSILNNEVITWEISKFKIQKRIYLSDKTFCLCCTLKPEDLEGLDKNDLAILRNAYYAKHGYIFKIKKYNDYFSYNCQWYTPQYDNVDSLLTETDRKNIDLILKFEKALR</sequence>
<gene>
    <name evidence="3" type="ORF">CLTEP_21450</name>
</gene>
<reference evidence="3 4" key="1">
    <citation type="submission" date="2016-02" db="EMBL/GenBank/DDBJ databases">
        <title>Genome sequence of Clostridium tepidiprofundi DSM 19306.</title>
        <authorList>
            <person name="Poehlein A."/>
            <person name="Daniel R."/>
        </authorList>
    </citation>
    <scope>NUCLEOTIDE SEQUENCE [LARGE SCALE GENOMIC DNA]</scope>
    <source>
        <strain evidence="3 4">DSM 19306</strain>
    </source>
</reference>
<feature type="domain" description="YARHG" evidence="2">
    <location>
        <begin position="387"/>
        <end position="468"/>
    </location>
</feature>
<evidence type="ECO:0000259" key="2">
    <source>
        <dbReference type="SMART" id="SM01324"/>
    </source>
</evidence>
<dbReference type="InterPro" id="IPR025582">
    <property type="entry name" value="YARHG_dom"/>
</dbReference>
<evidence type="ECO:0000313" key="3">
    <source>
        <dbReference type="EMBL" id="KYH33287.1"/>
    </source>
</evidence>